<protein>
    <recommendedName>
        <fullName evidence="2">cyclic-guanylate-specific phosphodiesterase</fullName>
        <ecNumber evidence="2">3.1.4.52</ecNumber>
    </recommendedName>
</protein>
<evidence type="ECO:0000256" key="5">
    <source>
        <dbReference type="SAM" id="Coils"/>
    </source>
</evidence>
<evidence type="ECO:0000256" key="4">
    <source>
        <dbReference type="ARBA" id="ARBA00051114"/>
    </source>
</evidence>
<dbReference type="CDD" id="cd01948">
    <property type="entry name" value="EAL"/>
    <property type="match status" value="1"/>
</dbReference>
<dbReference type="InterPro" id="IPR000700">
    <property type="entry name" value="PAS-assoc_C"/>
</dbReference>
<evidence type="ECO:0000259" key="7">
    <source>
        <dbReference type="PROSITE" id="PS50112"/>
    </source>
</evidence>
<dbReference type="NCBIfam" id="TIGR00254">
    <property type="entry name" value="GGDEF"/>
    <property type="match status" value="1"/>
</dbReference>
<dbReference type="InterPro" id="IPR052155">
    <property type="entry name" value="Biofilm_reg_signaling"/>
</dbReference>
<gene>
    <name evidence="12" type="ORF">IOQ59_00615</name>
</gene>
<dbReference type="EMBL" id="JADEYS010000001">
    <property type="protein sequence ID" value="MBE9395752.1"/>
    <property type="molecule type" value="Genomic_DNA"/>
</dbReference>
<dbReference type="InterPro" id="IPR001610">
    <property type="entry name" value="PAC"/>
</dbReference>
<dbReference type="EC" id="3.1.4.52" evidence="2"/>
<organism evidence="12 13">
    <name type="scientific">Pontibacterium sinense</name>
    <dbReference type="NCBI Taxonomy" id="2781979"/>
    <lineage>
        <taxon>Bacteria</taxon>
        <taxon>Pseudomonadati</taxon>
        <taxon>Pseudomonadota</taxon>
        <taxon>Gammaproteobacteria</taxon>
        <taxon>Oceanospirillales</taxon>
        <taxon>Oceanospirillaceae</taxon>
        <taxon>Pontibacterium</taxon>
    </lineage>
</organism>
<evidence type="ECO:0000259" key="9">
    <source>
        <dbReference type="PROSITE" id="PS50883"/>
    </source>
</evidence>
<evidence type="ECO:0000313" key="12">
    <source>
        <dbReference type="EMBL" id="MBE9395752.1"/>
    </source>
</evidence>
<dbReference type="PANTHER" id="PTHR44757">
    <property type="entry name" value="DIGUANYLATE CYCLASE DGCP"/>
    <property type="match status" value="1"/>
</dbReference>
<dbReference type="Gene3D" id="3.30.450.20">
    <property type="entry name" value="PAS domain"/>
    <property type="match status" value="2"/>
</dbReference>
<dbReference type="InterPro" id="IPR003660">
    <property type="entry name" value="HAMP_dom"/>
</dbReference>
<accession>A0A8J7F9F3</accession>
<dbReference type="SUPFAM" id="SSF55073">
    <property type="entry name" value="Nucleotide cyclase"/>
    <property type="match status" value="1"/>
</dbReference>
<name>A0A8J7F9F3_9GAMM</name>
<dbReference type="Pfam" id="PF13426">
    <property type="entry name" value="PAS_9"/>
    <property type="match status" value="1"/>
</dbReference>
<proteinExistence type="predicted"/>
<dbReference type="SUPFAM" id="SSF55785">
    <property type="entry name" value="PYP-like sensor domain (PAS domain)"/>
    <property type="match status" value="2"/>
</dbReference>
<dbReference type="PANTHER" id="PTHR44757:SF2">
    <property type="entry name" value="BIOFILM ARCHITECTURE MAINTENANCE PROTEIN MBAA"/>
    <property type="match status" value="1"/>
</dbReference>
<feature type="domain" description="GGDEF" evidence="11">
    <location>
        <begin position="503"/>
        <end position="636"/>
    </location>
</feature>
<dbReference type="Gene3D" id="3.30.70.270">
    <property type="match status" value="1"/>
</dbReference>
<keyword evidence="6" id="KW-0472">Membrane</keyword>
<feature type="domain" description="PAS" evidence="7">
    <location>
        <begin position="347"/>
        <end position="393"/>
    </location>
</feature>
<dbReference type="CDD" id="cd01949">
    <property type="entry name" value="GGDEF"/>
    <property type="match status" value="1"/>
</dbReference>
<dbReference type="Gene3D" id="3.20.20.450">
    <property type="entry name" value="EAL domain"/>
    <property type="match status" value="1"/>
</dbReference>
<dbReference type="SMART" id="SM00304">
    <property type="entry name" value="HAMP"/>
    <property type="match status" value="1"/>
</dbReference>
<dbReference type="Pfam" id="PF00990">
    <property type="entry name" value="GGDEF"/>
    <property type="match status" value="1"/>
</dbReference>
<keyword evidence="5" id="KW-0175">Coiled coil</keyword>
<dbReference type="PROSITE" id="PS50113">
    <property type="entry name" value="PAC"/>
    <property type="match status" value="1"/>
</dbReference>
<evidence type="ECO:0000259" key="11">
    <source>
        <dbReference type="PROSITE" id="PS50887"/>
    </source>
</evidence>
<dbReference type="PROSITE" id="PS50112">
    <property type="entry name" value="PAS"/>
    <property type="match status" value="1"/>
</dbReference>
<dbReference type="PROSITE" id="PS50885">
    <property type="entry name" value="HAMP"/>
    <property type="match status" value="1"/>
</dbReference>
<sequence length="907" mass="102686">MRSFQAKLVLPLVLLVLLIGAFMEFHWLPNWQQHEVEDRLTQEKVYLELLGTVLRNPILTSDMAAVYDVLDQLSLDRKHWQSLTLTRTDGLLLYPMTQPDQQFAATHWLAADVMFEDRALAKLSLSLDLSPFLEAERDRLRMLELILLAVALLAAVVIGWMQRQLVLKPIDRISGTARQIAEGDFYSPIPAHPPQSGLQDFFQAFRVMRDSIAEKHEELSQQIVERENAERRLNDSQRVALLGCWEWHGETNSFWCSDSMLPIMYLSELGTLDFDSFFSQIHPADASAVKSEFERLAQDGGSFEAEFRVNSPAGLKYVHMIGQHDRSSGRSFGTCQDVTERKDIESSLRKLSSAITYSGSSVMITDIIGTIEYVNPKYTEATGYHLGELLGQQPEILSRQWMSTSKYETLWQSILAGKNWRGELQSLRKDGSTFWSLVSISPIKNEFGELTHFVIVLEDVSELKLAHAKMEQLALYDELTGLANRRLFYSKLGLLLDNLNESTIGAVMLLDLDFFKTINDTRGHHIGDELLKAVARRLRHALQEQDVAARLGGDEFALLISPVESEERVMHIAERILSALTRPFSIDDTELQVTTSLGIALVPKDGTEPDSLLKHADLAMYQAKEMGRNQFRFFTESLHEQLQTYIRFTREMPVALEKGEFLLNYQPQVDLKTGEIIGAEALIRWQHPELGIVPPPEFISVAEETGFIVPLGRWVIATACEALRELKASGYGHLRVAVNLSARQFRDPQLISMISQILKDTDVAPDQLEIEITETLLMHDVQQAINTLQELQALGMTIAIDDFGIGYSSFNYLKTLPINVLKVDREFIKDIPDHLDDMEITAAIISMAHRLNLRVVAEGIETQVQQVFLEEHACDFGQGYLFSRPVPLDRFMALLPATEARAQELSD</sequence>
<keyword evidence="3" id="KW-0973">c-di-GMP</keyword>
<dbReference type="SMART" id="SM00086">
    <property type="entry name" value="PAC"/>
    <property type="match status" value="1"/>
</dbReference>
<dbReference type="GO" id="GO:0007165">
    <property type="term" value="P:signal transduction"/>
    <property type="evidence" value="ECO:0007669"/>
    <property type="project" value="InterPro"/>
</dbReference>
<evidence type="ECO:0000259" key="8">
    <source>
        <dbReference type="PROSITE" id="PS50113"/>
    </source>
</evidence>
<evidence type="ECO:0000256" key="6">
    <source>
        <dbReference type="SAM" id="Phobius"/>
    </source>
</evidence>
<dbReference type="CDD" id="cd00130">
    <property type="entry name" value="PAS"/>
    <property type="match status" value="1"/>
</dbReference>
<dbReference type="SMART" id="SM00267">
    <property type="entry name" value="GGDEF"/>
    <property type="match status" value="1"/>
</dbReference>
<keyword evidence="13" id="KW-1185">Reference proteome</keyword>
<comment type="catalytic activity">
    <reaction evidence="4">
        <text>3',3'-c-di-GMP + H2O = 5'-phosphoguanylyl(3'-&gt;5')guanosine + H(+)</text>
        <dbReference type="Rhea" id="RHEA:24902"/>
        <dbReference type="ChEBI" id="CHEBI:15377"/>
        <dbReference type="ChEBI" id="CHEBI:15378"/>
        <dbReference type="ChEBI" id="CHEBI:58754"/>
        <dbReference type="ChEBI" id="CHEBI:58805"/>
        <dbReference type="EC" id="3.1.4.52"/>
    </reaction>
    <physiologicalReaction direction="left-to-right" evidence="4">
        <dbReference type="Rhea" id="RHEA:24903"/>
    </physiologicalReaction>
</comment>
<dbReference type="InterPro" id="IPR001633">
    <property type="entry name" value="EAL_dom"/>
</dbReference>
<dbReference type="PROSITE" id="PS50883">
    <property type="entry name" value="EAL"/>
    <property type="match status" value="1"/>
</dbReference>
<dbReference type="RefSeq" id="WP_193951311.1">
    <property type="nucleotide sequence ID" value="NZ_JADEYS010000001.1"/>
</dbReference>
<dbReference type="GO" id="GO:0071732">
    <property type="term" value="P:cellular response to nitric oxide"/>
    <property type="evidence" value="ECO:0007669"/>
    <property type="project" value="UniProtKB-ARBA"/>
</dbReference>
<dbReference type="InterPro" id="IPR043128">
    <property type="entry name" value="Rev_trsase/Diguanyl_cyclase"/>
</dbReference>
<dbReference type="AlphaFoldDB" id="A0A8J7F9F3"/>
<keyword evidence="6" id="KW-0812">Transmembrane</keyword>
<dbReference type="SUPFAM" id="SSF141868">
    <property type="entry name" value="EAL domain-like"/>
    <property type="match status" value="1"/>
</dbReference>
<dbReference type="NCBIfam" id="TIGR00229">
    <property type="entry name" value="sensory_box"/>
    <property type="match status" value="1"/>
</dbReference>
<keyword evidence="6" id="KW-1133">Transmembrane helix</keyword>
<evidence type="ECO:0000313" key="13">
    <source>
        <dbReference type="Proteomes" id="UP000640333"/>
    </source>
</evidence>
<feature type="transmembrane region" description="Helical" evidence="6">
    <location>
        <begin position="142"/>
        <end position="161"/>
    </location>
</feature>
<dbReference type="PROSITE" id="PS50887">
    <property type="entry name" value="GGDEF"/>
    <property type="match status" value="1"/>
</dbReference>
<dbReference type="GO" id="GO:0071111">
    <property type="term" value="F:cyclic-guanylate-specific phosphodiesterase activity"/>
    <property type="evidence" value="ECO:0007669"/>
    <property type="project" value="UniProtKB-EC"/>
</dbReference>
<dbReference type="FunFam" id="3.20.20.450:FF:000001">
    <property type="entry name" value="Cyclic di-GMP phosphodiesterase yahA"/>
    <property type="match status" value="1"/>
</dbReference>
<evidence type="ECO:0000256" key="2">
    <source>
        <dbReference type="ARBA" id="ARBA00012282"/>
    </source>
</evidence>
<dbReference type="Gene3D" id="6.10.340.10">
    <property type="match status" value="1"/>
</dbReference>
<dbReference type="InterPro" id="IPR035919">
    <property type="entry name" value="EAL_sf"/>
</dbReference>
<comment type="caution">
    <text evidence="12">The sequence shown here is derived from an EMBL/GenBank/DDBJ whole genome shotgun (WGS) entry which is preliminary data.</text>
</comment>
<evidence type="ECO:0000256" key="3">
    <source>
        <dbReference type="ARBA" id="ARBA00022636"/>
    </source>
</evidence>
<dbReference type="CDD" id="cd06225">
    <property type="entry name" value="HAMP"/>
    <property type="match status" value="1"/>
</dbReference>
<feature type="domain" description="EAL" evidence="9">
    <location>
        <begin position="645"/>
        <end position="899"/>
    </location>
</feature>
<dbReference type="FunFam" id="3.30.70.270:FF:000001">
    <property type="entry name" value="Diguanylate cyclase domain protein"/>
    <property type="match status" value="1"/>
</dbReference>
<feature type="domain" description="PAC" evidence="8">
    <location>
        <begin position="420"/>
        <end position="472"/>
    </location>
</feature>
<evidence type="ECO:0000256" key="1">
    <source>
        <dbReference type="ARBA" id="ARBA00001946"/>
    </source>
</evidence>
<comment type="cofactor">
    <cofactor evidence="1">
        <name>Mg(2+)</name>
        <dbReference type="ChEBI" id="CHEBI:18420"/>
    </cofactor>
</comment>
<evidence type="ECO:0000259" key="10">
    <source>
        <dbReference type="PROSITE" id="PS50885"/>
    </source>
</evidence>
<dbReference type="SUPFAM" id="SSF158472">
    <property type="entry name" value="HAMP domain-like"/>
    <property type="match status" value="1"/>
</dbReference>
<dbReference type="InterPro" id="IPR029787">
    <property type="entry name" value="Nucleotide_cyclase"/>
</dbReference>
<dbReference type="SMART" id="SM00052">
    <property type="entry name" value="EAL"/>
    <property type="match status" value="1"/>
</dbReference>
<dbReference type="InterPro" id="IPR035965">
    <property type="entry name" value="PAS-like_dom_sf"/>
</dbReference>
<dbReference type="InterPro" id="IPR000014">
    <property type="entry name" value="PAS"/>
</dbReference>
<dbReference type="Pfam" id="PF00563">
    <property type="entry name" value="EAL"/>
    <property type="match status" value="1"/>
</dbReference>
<dbReference type="Proteomes" id="UP000640333">
    <property type="component" value="Unassembled WGS sequence"/>
</dbReference>
<feature type="coiled-coil region" evidence="5">
    <location>
        <begin position="212"/>
        <end position="239"/>
    </location>
</feature>
<reference evidence="12" key="1">
    <citation type="submission" date="2020-10" db="EMBL/GenBank/DDBJ databases">
        <title>Bacterium isolated from coastal waters sediment.</title>
        <authorList>
            <person name="Chen R.-J."/>
            <person name="Lu D.-C."/>
            <person name="Zhu K.-L."/>
            <person name="Du Z.-J."/>
        </authorList>
    </citation>
    <scope>NUCLEOTIDE SEQUENCE</scope>
    <source>
        <strain evidence="12">N1Y112</strain>
    </source>
</reference>
<dbReference type="InterPro" id="IPR000160">
    <property type="entry name" value="GGDEF_dom"/>
</dbReference>
<feature type="domain" description="HAMP" evidence="10">
    <location>
        <begin position="164"/>
        <end position="217"/>
    </location>
</feature>
<dbReference type="GO" id="GO:0016020">
    <property type="term" value="C:membrane"/>
    <property type="evidence" value="ECO:0007669"/>
    <property type="project" value="InterPro"/>
</dbReference>